<sequence length="483" mass="51232">MTKDVIALTPQMPNVWALMASLYAGGSDLDMSAAADGAVVQLHGPGGRPLVSVESPLLVQVPGEAERLLGQAVETPYWWTEARASTAVPEAEKLAGVVCGRLNALLGGVTWPPGAASTKVVDVSAVPSAGAGQPAVDVVTDKVAVVLIDRPVVALTTWLAEIMRTAAASRRALQIVTPPHVRLTAPTRTTLARIPNRWVVQDPDRGYYDGLSGAVLRWQDGAFQPALTEVGEADGGEDDKADGKTGARTTVATAFARAPKTPLGRQLIVAFRTVHQADEGLLLGRALETAWETLTGSVPGGWGTAEPVNLPWSPRQLTDLARERVPEPSHLIVVGGPERPAIATVRVSRTTKGVEEDVVLTIGYGADEELPLDRIQPLAEALVTGHSLKTMLVSVRRSRPDLTTAPRLEGPPIPYAFTLGPEDVHAIGADHARRPPVDVRPVSLGAPARPALHFPLGETEDAEAWARLQQLTAHLRSATTRRT</sequence>
<dbReference type="Pfam" id="PF19674">
    <property type="entry name" value="DUF6177"/>
    <property type="match status" value="1"/>
</dbReference>
<dbReference type="AlphaFoldDB" id="A0AAE8VW86"/>
<organism evidence="1 2">
    <name type="scientific">Streptomyces ipomoeae</name>
    <dbReference type="NCBI Taxonomy" id="103232"/>
    <lineage>
        <taxon>Bacteria</taxon>
        <taxon>Bacillati</taxon>
        <taxon>Actinomycetota</taxon>
        <taxon>Actinomycetes</taxon>
        <taxon>Kitasatosporales</taxon>
        <taxon>Streptomycetaceae</taxon>
        <taxon>Streptomyces</taxon>
    </lineage>
</organism>
<accession>A0AAE8VW86</accession>
<dbReference type="InterPro" id="IPR046175">
    <property type="entry name" value="DUF6177"/>
</dbReference>
<protein>
    <submittedName>
        <fullName evidence="1">Uncharacterized protein</fullName>
    </submittedName>
</protein>
<dbReference type="RefSeq" id="WP_141585474.1">
    <property type="nucleotide sequence ID" value="NZ_SPAZ01000294.1"/>
</dbReference>
<gene>
    <name evidence="1" type="ORF">Sipo8835_37880</name>
</gene>
<reference evidence="1 2" key="1">
    <citation type="submission" date="2019-03" db="EMBL/GenBank/DDBJ databases">
        <title>Comparative genomic analyses of the sweetpotato soil rot pathogen, Streptomyces ipomoeae.</title>
        <authorList>
            <person name="Ruschel Soares N."/>
            <person name="Badger J.H."/>
            <person name="Huguet-Tapia J.C."/>
            <person name="Clark C.A."/>
            <person name="Pettis G.S."/>
        </authorList>
    </citation>
    <scope>NUCLEOTIDE SEQUENCE [LARGE SCALE GENOMIC DNA]</scope>
    <source>
        <strain evidence="1 2">88-35</strain>
    </source>
</reference>
<name>A0AAE8VW86_9ACTN</name>
<dbReference type="Proteomes" id="UP000318720">
    <property type="component" value="Unassembled WGS sequence"/>
</dbReference>
<evidence type="ECO:0000313" key="2">
    <source>
        <dbReference type="Proteomes" id="UP000318720"/>
    </source>
</evidence>
<proteinExistence type="predicted"/>
<comment type="caution">
    <text evidence="1">The sequence shown here is derived from an EMBL/GenBank/DDBJ whole genome shotgun (WGS) entry which is preliminary data.</text>
</comment>
<evidence type="ECO:0000313" key="1">
    <source>
        <dbReference type="EMBL" id="TQE21172.1"/>
    </source>
</evidence>
<dbReference type="EMBL" id="SPAZ01000294">
    <property type="protein sequence ID" value="TQE21172.1"/>
    <property type="molecule type" value="Genomic_DNA"/>
</dbReference>